<gene>
    <name evidence="6" type="ORF">AZE42_01613</name>
</gene>
<dbReference type="AlphaFoldDB" id="A0A1J8R4H0"/>
<comment type="subcellular location">
    <subcellularLocation>
        <location evidence="1">Membrane</location>
        <topology evidence="1">Multi-pass membrane protein</topology>
    </subcellularLocation>
</comment>
<dbReference type="GO" id="GO:0016020">
    <property type="term" value="C:membrane"/>
    <property type="evidence" value="ECO:0007669"/>
    <property type="project" value="UniProtKB-SubCell"/>
</dbReference>
<dbReference type="InterPro" id="IPR005828">
    <property type="entry name" value="MFS_sugar_transport-like"/>
</dbReference>
<evidence type="ECO:0000256" key="3">
    <source>
        <dbReference type="ARBA" id="ARBA00022989"/>
    </source>
</evidence>
<dbReference type="PANTHER" id="PTHR48022:SF48">
    <property type="entry name" value="SUGAR TRANSPORTER, PUTATIVE (AFU_ORTHOLOGUE AFUA_3G06730)-RELATED"/>
    <property type="match status" value="1"/>
</dbReference>
<sequence>MYLAEISSANIRGSLVSLQQLAITLGILISYWIAYDTSHIGGTRCAPEIPYSGPLLNGSPTFDPYNDVPVGGCTGQTQASWRIAVGFQLFPALCLGVGMLFMPYSPRWLMEQGREEEALQTLSRLRRRPADDRSVRFEFLEIMAEVRYTREAMKAAYPDAGSFRMFINNYWIFFSSWPKFKRLAIGSLTMFFQQFIGCTAIIYYAPTIFGQLGLNPNTTSLLATGVYGVVNVSQNTCKVT</sequence>
<evidence type="ECO:0000256" key="4">
    <source>
        <dbReference type="ARBA" id="ARBA00023136"/>
    </source>
</evidence>
<evidence type="ECO:0000256" key="5">
    <source>
        <dbReference type="SAM" id="Phobius"/>
    </source>
</evidence>
<dbReference type="EMBL" id="LVVM01000530">
    <property type="protein sequence ID" value="OJA20529.1"/>
    <property type="molecule type" value="Genomic_DNA"/>
</dbReference>
<dbReference type="InterPro" id="IPR036259">
    <property type="entry name" value="MFS_trans_sf"/>
</dbReference>
<feature type="transmembrane region" description="Helical" evidence="5">
    <location>
        <begin position="183"/>
        <end position="205"/>
    </location>
</feature>
<accession>A0A1J8R4H0</accession>
<dbReference type="OrthoDB" id="8120565at2759"/>
<dbReference type="PANTHER" id="PTHR48022">
    <property type="entry name" value="PLASTIDIC GLUCOSE TRANSPORTER 4"/>
    <property type="match status" value="1"/>
</dbReference>
<comment type="caution">
    <text evidence="6">The sequence shown here is derived from an EMBL/GenBank/DDBJ whole genome shotgun (WGS) entry which is preliminary data.</text>
</comment>
<dbReference type="InterPro" id="IPR050360">
    <property type="entry name" value="MFS_Sugar_Transporters"/>
</dbReference>
<dbReference type="Pfam" id="PF00083">
    <property type="entry name" value="Sugar_tr"/>
    <property type="match status" value="1"/>
</dbReference>
<name>A0A1J8R4H0_9AGAM</name>
<reference evidence="6 7" key="1">
    <citation type="submission" date="2016-03" db="EMBL/GenBank/DDBJ databases">
        <title>Comparative genomics of the ectomycorrhizal sister species Rhizopogon vinicolor and Rhizopogon vesiculosus (Basidiomycota: Boletales) reveals a divergence of the mating type B locus.</title>
        <authorList>
            <person name="Mujic A.B."/>
            <person name="Kuo A."/>
            <person name="Tritt A."/>
            <person name="Lipzen A."/>
            <person name="Chen C."/>
            <person name="Johnson J."/>
            <person name="Sharma A."/>
            <person name="Barry K."/>
            <person name="Grigoriev I.V."/>
            <person name="Spatafora J.W."/>
        </authorList>
    </citation>
    <scope>NUCLEOTIDE SEQUENCE [LARGE SCALE GENOMIC DNA]</scope>
    <source>
        <strain evidence="6 7">AM-OR11-056</strain>
    </source>
</reference>
<dbReference type="SUPFAM" id="SSF103473">
    <property type="entry name" value="MFS general substrate transporter"/>
    <property type="match status" value="1"/>
</dbReference>
<evidence type="ECO:0008006" key="8">
    <source>
        <dbReference type="Google" id="ProtNLM"/>
    </source>
</evidence>
<proteinExistence type="predicted"/>
<evidence type="ECO:0000313" key="7">
    <source>
        <dbReference type="Proteomes" id="UP000183567"/>
    </source>
</evidence>
<evidence type="ECO:0000313" key="6">
    <source>
        <dbReference type="EMBL" id="OJA20529.1"/>
    </source>
</evidence>
<feature type="transmembrane region" description="Helical" evidence="5">
    <location>
        <begin position="85"/>
        <end position="104"/>
    </location>
</feature>
<feature type="transmembrane region" description="Helical" evidence="5">
    <location>
        <begin position="12"/>
        <end position="34"/>
    </location>
</feature>
<keyword evidence="3 5" id="KW-1133">Transmembrane helix</keyword>
<dbReference type="GO" id="GO:0005351">
    <property type="term" value="F:carbohydrate:proton symporter activity"/>
    <property type="evidence" value="ECO:0007669"/>
    <property type="project" value="TreeGrafter"/>
</dbReference>
<keyword evidence="7" id="KW-1185">Reference proteome</keyword>
<protein>
    <recommendedName>
        <fullName evidence="8">Major facilitator superfamily (MFS) profile domain-containing protein</fullName>
    </recommendedName>
</protein>
<keyword evidence="4 5" id="KW-0472">Membrane</keyword>
<organism evidence="6 7">
    <name type="scientific">Rhizopogon vesiculosus</name>
    <dbReference type="NCBI Taxonomy" id="180088"/>
    <lineage>
        <taxon>Eukaryota</taxon>
        <taxon>Fungi</taxon>
        <taxon>Dikarya</taxon>
        <taxon>Basidiomycota</taxon>
        <taxon>Agaricomycotina</taxon>
        <taxon>Agaricomycetes</taxon>
        <taxon>Agaricomycetidae</taxon>
        <taxon>Boletales</taxon>
        <taxon>Suillineae</taxon>
        <taxon>Rhizopogonaceae</taxon>
        <taxon>Rhizopogon</taxon>
    </lineage>
</organism>
<dbReference type="Proteomes" id="UP000183567">
    <property type="component" value="Unassembled WGS sequence"/>
</dbReference>
<evidence type="ECO:0000256" key="1">
    <source>
        <dbReference type="ARBA" id="ARBA00004141"/>
    </source>
</evidence>
<keyword evidence="2 5" id="KW-0812">Transmembrane</keyword>
<dbReference type="Gene3D" id="1.20.1250.20">
    <property type="entry name" value="MFS general substrate transporter like domains"/>
    <property type="match status" value="1"/>
</dbReference>
<evidence type="ECO:0000256" key="2">
    <source>
        <dbReference type="ARBA" id="ARBA00022692"/>
    </source>
</evidence>
<dbReference type="STRING" id="180088.A0A1J8R4H0"/>